<dbReference type="AlphaFoldDB" id="A0A511MAA7"/>
<dbReference type="EMBL" id="BJXA01000010">
    <property type="protein sequence ID" value="GEM37604.1"/>
    <property type="molecule type" value="Genomic_DNA"/>
</dbReference>
<evidence type="ECO:0000313" key="3">
    <source>
        <dbReference type="Proteomes" id="UP000321424"/>
    </source>
</evidence>
<accession>A0A511MAA7</accession>
<comment type="caution">
    <text evidence="2">The sequence shown here is derived from an EMBL/GenBank/DDBJ whole genome shotgun (WGS) entry which is preliminary data.</text>
</comment>
<protein>
    <recommendedName>
        <fullName evidence="4">TIGR03118 family protein</fullName>
    </recommendedName>
</protein>
<feature type="region of interest" description="Disordered" evidence="1">
    <location>
        <begin position="314"/>
        <end position="337"/>
    </location>
</feature>
<evidence type="ECO:0000256" key="1">
    <source>
        <dbReference type="SAM" id="MobiDB-lite"/>
    </source>
</evidence>
<gene>
    <name evidence="2" type="ORF">NN4_21230</name>
</gene>
<organism evidence="2 3">
    <name type="scientific">Nocardia ninae NBRC 108245</name>
    <dbReference type="NCBI Taxonomy" id="1210091"/>
    <lineage>
        <taxon>Bacteria</taxon>
        <taxon>Bacillati</taxon>
        <taxon>Actinomycetota</taxon>
        <taxon>Actinomycetes</taxon>
        <taxon>Mycobacteriales</taxon>
        <taxon>Nocardiaceae</taxon>
        <taxon>Nocardia</taxon>
    </lineage>
</organism>
<dbReference type="NCBIfam" id="TIGR03118">
    <property type="entry name" value="PEPCTERM_chp_1"/>
    <property type="match status" value="1"/>
</dbReference>
<reference evidence="2 3" key="1">
    <citation type="submission" date="2019-07" db="EMBL/GenBank/DDBJ databases">
        <title>Whole genome shotgun sequence of Nocardia ninae NBRC 108245.</title>
        <authorList>
            <person name="Hosoyama A."/>
            <person name="Uohara A."/>
            <person name="Ohji S."/>
            <person name="Ichikawa N."/>
        </authorList>
    </citation>
    <scope>NUCLEOTIDE SEQUENCE [LARGE SCALE GENOMIC DNA]</scope>
    <source>
        <strain evidence="2 3">NBRC 108245</strain>
    </source>
</reference>
<dbReference type="SUPFAM" id="SSF75011">
    <property type="entry name" value="3-carboxy-cis,cis-mucoante lactonizing enzyme"/>
    <property type="match status" value="1"/>
</dbReference>
<dbReference type="InterPro" id="IPR017549">
    <property type="entry name" value="APMV_L690"/>
</dbReference>
<dbReference type="RefSeq" id="WP_147129716.1">
    <property type="nucleotide sequence ID" value="NZ_BJXA01000010.1"/>
</dbReference>
<feature type="compositionally biased region" description="Basic and acidic residues" evidence="1">
    <location>
        <begin position="326"/>
        <end position="337"/>
    </location>
</feature>
<dbReference type="OrthoDB" id="581621at2"/>
<proteinExistence type="predicted"/>
<evidence type="ECO:0000313" key="2">
    <source>
        <dbReference type="EMBL" id="GEM37604.1"/>
    </source>
</evidence>
<dbReference type="Proteomes" id="UP000321424">
    <property type="component" value="Unassembled WGS sequence"/>
</dbReference>
<name>A0A511MAA7_9NOCA</name>
<evidence type="ECO:0008006" key="4">
    <source>
        <dbReference type="Google" id="ProtNLM"/>
    </source>
</evidence>
<keyword evidence="3" id="KW-1185">Reference proteome</keyword>
<sequence>MLNGHCSDLRPAGAWRARTRNGLLRASVLGAALVVAVACSESEPADTEVPALDGNRYVQTNLAASKAEYQALFTFPDMVNAWGLADRPKGAGGHFWVGAGGKSFQFVGDVTASADPKLQKLFQDPLKIVTIPGADADTSDNGIGKATGVLFNPAPITSDLFVVRDQSVEVNGARQLLSGSARFIFATDSGKISGWTEQGADGTIVRQDGPANLMFDGEPQGMQFFGIALNPSGDKLLAADFGEEPQVRTLDKNWQLIPTTGFVNPFATGEAIDAAAPDKGKKVKPGDPAPFNVSTVGNRVFVAYATTKPAEADATKLDVGEEDSLDKDQEKDAKGLPDKGKVAEFDADGKLVRVLDGDKRFNAPWAVTVAPAGFGPLSGKLLIGNFGGAGYILAFDDATGEFVDYLRDAESKPVAVEGLWALMFGNGESLGDADSLYFTAGPEDEKDGLFGKLRLK</sequence>